<dbReference type="KEGG" id="rgu:A4W93_10230"/>
<dbReference type="Proteomes" id="UP000193427">
    <property type="component" value="Chromosome"/>
</dbReference>
<protein>
    <submittedName>
        <fullName evidence="1">Uncharacterized protein</fullName>
    </submittedName>
</protein>
<proteinExistence type="predicted"/>
<reference evidence="1 2" key="1">
    <citation type="submission" date="2016-04" db="EMBL/GenBank/DDBJ databases">
        <title>Complete genome sequence of natural rubber-degrading, novel Gram-negative bacterium, Rhizobacter gummiphilus strain NS21.</title>
        <authorList>
            <person name="Tabata M."/>
            <person name="Kasai D."/>
            <person name="Fukuda M."/>
        </authorList>
    </citation>
    <scope>NUCLEOTIDE SEQUENCE [LARGE SCALE GENOMIC DNA]</scope>
    <source>
        <strain evidence="1 2">NS21</strain>
    </source>
</reference>
<dbReference type="OrthoDB" id="190887at2"/>
<evidence type="ECO:0000313" key="2">
    <source>
        <dbReference type="Proteomes" id="UP000193427"/>
    </source>
</evidence>
<evidence type="ECO:0000313" key="1">
    <source>
        <dbReference type="EMBL" id="ARN20247.1"/>
    </source>
</evidence>
<dbReference type="STRING" id="946333.A4W93_10230"/>
<name>A0A1W6L7R8_9BURK</name>
<organism evidence="1 2">
    <name type="scientific">Piscinibacter gummiphilus</name>
    <dbReference type="NCBI Taxonomy" id="946333"/>
    <lineage>
        <taxon>Bacteria</taxon>
        <taxon>Pseudomonadati</taxon>
        <taxon>Pseudomonadota</taxon>
        <taxon>Betaproteobacteria</taxon>
        <taxon>Burkholderiales</taxon>
        <taxon>Sphaerotilaceae</taxon>
        <taxon>Piscinibacter</taxon>
    </lineage>
</organism>
<dbReference type="Pfam" id="PF19577">
    <property type="entry name" value="DcaP"/>
    <property type="match status" value="1"/>
</dbReference>
<accession>A0A1W6L7R8</accession>
<dbReference type="EMBL" id="CP015118">
    <property type="protein sequence ID" value="ARN20247.1"/>
    <property type="molecule type" value="Genomic_DNA"/>
</dbReference>
<dbReference type="SUPFAM" id="SSF56935">
    <property type="entry name" value="Porins"/>
    <property type="match status" value="1"/>
</dbReference>
<sequence length="462" mass="48918">MSGRPLGTLRRLSVVGLAIAALAGPAAAQGDDDLKARLDAALKTIEDLQSRVKALEAQRAGTAPAPVAAPAAPAVAAAEPPPAPVVAPGAAPDPGSPVTEAARVEVYGQAMVDAIYDFKRMAPDWQATMRPSQIPVACPGSPGCGKDGSFIFSARQSSLGMRSFVPTPYGTLKTDLSFDLFDADGGMGVHWMRAWGEIGQVGFGQTESNFMDLDAFPNIIDYWGPSGMVFLRTPQLKFTSRADRKLAWALSFEAPSSAIDTGKVTAIDPSFGAGIQAHNRLPDLVGSVRSDQDWGHVRAALILRQVGYQNTQSASGEPSGERTGYGLNVSGAVNVLGKDRVSWQLAGGQAIASYMNDGGTDLAPGDDLRAKAVKSFGWFVYYNHVWSDLWSSSVGASEHRQDTTGGQLGSAFKSGRYASANLLFTLSKNLMLGSEFVWGRHETRDGSSASDHRLQFSTKASF</sequence>
<gene>
    <name evidence="1" type="ORF">A4W93_10230</name>
</gene>
<dbReference type="RefSeq" id="WP_085750519.1">
    <property type="nucleotide sequence ID" value="NZ_BSPR01000014.1"/>
</dbReference>
<dbReference type="AlphaFoldDB" id="A0A1W6L7R8"/>
<dbReference type="InterPro" id="IPR045748">
    <property type="entry name" value="DcaP"/>
</dbReference>
<keyword evidence="2" id="KW-1185">Reference proteome</keyword>